<name>A0A7V8N200_9LACT</name>
<evidence type="ECO:0000313" key="2">
    <source>
        <dbReference type="Proteomes" id="UP000530186"/>
    </source>
</evidence>
<dbReference type="AlphaFoldDB" id="A0A7V8N200"/>
<keyword evidence="2" id="KW-1185">Reference proteome</keyword>
<evidence type="ECO:0000313" key="1">
    <source>
        <dbReference type="EMBL" id="MBA0017171.1"/>
    </source>
</evidence>
<gene>
    <name evidence="1" type="ORF">HZR21_08575</name>
</gene>
<dbReference type="Proteomes" id="UP000530186">
    <property type="component" value="Unassembled WGS sequence"/>
</dbReference>
<proteinExistence type="predicted"/>
<organism evidence="1 2">
    <name type="scientific">Pseudolactococcus laudensis</name>
    <dbReference type="NCBI Taxonomy" id="1494461"/>
    <lineage>
        <taxon>Bacteria</taxon>
        <taxon>Bacillati</taxon>
        <taxon>Bacillota</taxon>
        <taxon>Bacilli</taxon>
        <taxon>Lactobacillales</taxon>
        <taxon>Streptococcaceae</taxon>
        <taxon>Pseudolactococcus</taxon>
    </lineage>
</organism>
<sequence length="87" mass="10401">MSDKTFGELFWNNVDKMLEENKKGLKDISRFLESDHKKADNLYHRLHRSRSEGTNPSNIMGQGIYNYFKRFDEFLTVGFLYDELDEE</sequence>
<accession>A0A7V8N200</accession>
<protein>
    <submittedName>
        <fullName evidence="1">Uncharacterized protein</fullName>
    </submittedName>
</protein>
<reference evidence="1 2" key="1">
    <citation type="submission" date="2020-07" db="EMBL/GenBank/DDBJ databases">
        <authorList>
            <person name="Hilgarth M."/>
            <person name="Werum V."/>
            <person name="Vogel R.F."/>
        </authorList>
    </citation>
    <scope>NUCLEOTIDE SEQUENCE [LARGE SCALE GENOMIC DNA]</scope>
    <source>
        <strain evidence="1 2">DSM 28961</strain>
    </source>
</reference>
<comment type="caution">
    <text evidence="1">The sequence shown here is derived from an EMBL/GenBank/DDBJ whole genome shotgun (WGS) entry which is preliminary data.</text>
</comment>
<dbReference type="EMBL" id="JACBNY010000016">
    <property type="protein sequence ID" value="MBA0017171.1"/>
    <property type="molecule type" value="Genomic_DNA"/>
</dbReference>
<dbReference type="GeneID" id="303195570"/>
<dbReference type="RefSeq" id="WP_180747300.1">
    <property type="nucleotide sequence ID" value="NZ_CBCRWQ010000015.1"/>
</dbReference>